<evidence type="ECO:0000256" key="1">
    <source>
        <dbReference type="SAM" id="MobiDB-lite"/>
    </source>
</evidence>
<protein>
    <submittedName>
        <fullName evidence="3">Uncharacterized protein</fullName>
    </submittedName>
</protein>
<feature type="signal peptide" evidence="2">
    <location>
        <begin position="1"/>
        <end position="32"/>
    </location>
</feature>
<keyword evidence="2" id="KW-0732">Signal</keyword>
<dbReference type="InParanoid" id="A0A0Q9X1X7"/>
<accession>A0A0Q9X1X7</accession>
<sequence length="220" mass="25752">MHTKISSKICLSINITLMMMMMMAMLLLKVQANDQLPDNDLNGISMLEEQEEQHLLQPEVPPTPSYYSVDDFRKERDKSATTAGKLPSSSPLLHLRHEQHHLRHRQHSAWEEMQQEQKLVRTVRHHQHKSQSGVGIRHGQSLPQVDDIDYTYASSSTTTSSPNHKESNNLEANFSPRQWQQFETTHRWQKQLHQKEMQSLRLRNRHTEAFNEAKFLVNDN</sequence>
<gene>
    <name evidence="3" type="primary">Dwil\GK28084</name>
    <name evidence="3" type="ORF">Dwil_GK28084</name>
</gene>
<evidence type="ECO:0000313" key="4">
    <source>
        <dbReference type="Proteomes" id="UP000007798"/>
    </source>
</evidence>
<evidence type="ECO:0000313" key="3">
    <source>
        <dbReference type="EMBL" id="KRF98763.1"/>
    </source>
</evidence>
<name>A0A0Q9X1X7_DROWI</name>
<organism evidence="3 4">
    <name type="scientific">Drosophila willistoni</name>
    <name type="common">Fruit fly</name>
    <dbReference type="NCBI Taxonomy" id="7260"/>
    <lineage>
        <taxon>Eukaryota</taxon>
        <taxon>Metazoa</taxon>
        <taxon>Ecdysozoa</taxon>
        <taxon>Arthropoda</taxon>
        <taxon>Hexapoda</taxon>
        <taxon>Insecta</taxon>
        <taxon>Pterygota</taxon>
        <taxon>Neoptera</taxon>
        <taxon>Endopterygota</taxon>
        <taxon>Diptera</taxon>
        <taxon>Brachycera</taxon>
        <taxon>Muscomorpha</taxon>
        <taxon>Ephydroidea</taxon>
        <taxon>Drosophilidae</taxon>
        <taxon>Drosophila</taxon>
        <taxon>Sophophora</taxon>
    </lineage>
</organism>
<dbReference type="EMBL" id="CH963920">
    <property type="protein sequence ID" value="KRF98763.1"/>
    <property type="molecule type" value="Genomic_DNA"/>
</dbReference>
<keyword evidence="4" id="KW-1185">Reference proteome</keyword>
<proteinExistence type="predicted"/>
<evidence type="ECO:0000256" key="2">
    <source>
        <dbReference type="SAM" id="SignalP"/>
    </source>
</evidence>
<dbReference type="Proteomes" id="UP000007798">
    <property type="component" value="Unassembled WGS sequence"/>
</dbReference>
<feature type="chain" id="PRO_5006387425" evidence="2">
    <location>
        <begin position="33"/>
        <end position="220"/>
    </location>
</feature>
<feature type="region of interest" description="Disordered" evidence="1">
    <location>
        <begin position="50"/>
        <end position="69"/>
    </location>
</feature>
<dbReference type="AlphaFoldDB" id="A0A0Q9X1X7"/>
<reference evidence="3 4" key="1">
    <citation type="journal article" date="2007" name="Nature">
        <title>Evolution of genes and genomes on the Drosophila phylogeny.</title>
        <authorList>
            <consortium name="Drosophila 12 Genomes Consortium"/>
            <person name="Clark A.G."/>
            <person name="Eisen M.B."/>
            <person name="Smith D.R."/>
            <person name="Bergman C.M."/>
            <person name="Oliver B."/>
            <person name="Markow T.A."/>
            <person name="Kaufman T.C."/>
            <person name="Kellis M."/>
            <person name="Gelbart W."/>
            <person name="Iyer V.N."/>
            <person name="Pollard D.A."/>
            <person name="Sackton T.B."/>
            <person name="Larracuente A.M."/>
            <person name="Singh N.D."/>
            <person name="Abad J.P."/>
            <person name="Abt D.N."/>
            <person name="Adryan B."/>
            <person name="Aguade M."/>
            <person name="Akashi H."/>
            <person name="Anderson W.W."/>
            <person name="Aquadro C.F."/>
            <person name="Ardell D.H."/>
            <person name="Arguello R."/>
            <person name="Artieri C.G."/>
            <person name="Barbash D.A."/>
            <person name="Barker D."/>
            <person name="Barsanti P."/>
            <person name="Batterham P."/>
            <person name="Batzoglou S."/>
            <person name="Begun D."/>
            <person name="Bhutkar A."/>
            <person name="Blanco E."/>
            <person name="Bosak S.A."/>
            <person name="Bradley R.K."/>
            <person name="Brand A.D."/>
            <person name="Brent M.R."/>
            <person name="Brooks A.N."/>
            <person name="Brown R.H."/>
            <person name="Butlin R.K."/>
            <person name="Caggese C."/>
            <person name="Calvi B.R."/>
            <person name="Bernardo de Carvalho A."/>
            <person name="Caspi A."/>
            <person name="Castrezana S."/>
            <person name="Celniker S.E."/>
            <person name="Chang J.L."/>
            <person name="Chapple C."/>
            <person name="Chatterji S."/>
            <person name="Chinwalla A."/>
            <person name="Civetta A."/>
            <person name="Clifton S.W."/>
            <person name="Comeron J.M."/>
            <person name="Costello J.C."/>
            <person name="Coyne J.A."/>
            <person name="Daub J."/>
            <person name="David R.G."/>
            <person name="Delcher A.L."/>
            <person name="Delehaunty K."/>
            <person name="Do C.B."/>
            <person name="Ebling H."/>
            <person name="Edwards K."/>
            <person name="Eickbush T."/>
            <person name="Evans J.D."/>
            <person name="Filipski A."/>
            <person name="Findeiss S."/>
            <person name="Freyhult E."/>
            <person name="Fulton L."/>
            <person name="Fulton R."/>
            <person name="Garcia A.C."/>
            <person name="Gardiner A."/>
            <person name="Garfield D.A."/>
            <person name="Garvin B.E."/>
            <person name="Gibson G."/>
            <person name="Gilbert D."/>
            <person name="Gnerre S."/>
            <person name="Godfrey J."/>
            <person name="Good R."/>
            <person name="Gotea V."/>
            <person name="Gravely B."/>
            <person name="Greenberg A.J."/>
            <person name="Griffiths-Jones S."/>
            <person name="Gross S."/>
            <person name="Guigo R."/>
            <person name="Gustafson E.A."/>
            <person name="Haerty W."/>
            <person name="Hahn M.W."/>
            <person name="Halligan D.L."/>
            <person name="Halpern A.L."/>
            <person name="Halter G.M."/>
            <person name="Han M.V."/>
            <person name="Heger A."/>
            <person name="Hillier L."/>
            <person name="Hinrichs A.S."/>
            <person name="Holmes I."/>
            <person name="Hoskins R.A."/>
            <person name="Hubisz M.J."/>
            <person name="Hultmark D."/>
            <person name="Huntley M.A."/>
            <person name="Jaffe D.B."/>
            <person name="Jagadeeshan S."/>
            <person name="Jeck W.R."/>
            <person name="Johnson J."/>
            <person name="Jones C.D."/>
            <person name="Jordan W.C."/>
            <person name="Karpen G.H."/>
            <person name="Kataoka E."/>
            <person name="Keightley P.D."/>
            <person name="Kheradpour P."/>
            <person name="Kirkness E.F."/>
            <person name="Koerich L.B."/>
            <person name="Kristiansen K."/>
            <person name="Kudrna D."/>
            <person name="Kulathinal R.J."/>
            <person name="Kumar S."/>
            <person name="Kwok R."/>
            <person name="Lander E."/>
            <person name="Langley C.H."/>
            <person name="Lapoint R."/>
            <person name="Lazzaro B.P."/>
            <person name="Lee S.J."/>
            <person name="Levesque L."/>
            <person name="Li R."/>
            <person name="Lin C.F."/>
            <person name="Lin M.F."/>
            <person name="Lindblad-Toh K."/>
            <person name="Llopart A."/>
            <person name="Long M."/>
            <person name="Low L."/>
            <person name="Lozovsky E."/>
            <person name="Lu J."/>
            <person name="Luo M."/>
            <person name="Machado C.A."/>
            <person name="Makalowski W."/>
            <person name="Marzo M."/>
            <person name="Matsuda M."/>
            <person name="Matzkin L."/>
            <person name="McAllister B."/>
            <person name="McBride C.S."/>
            <person name="McKernan B."/>
            <person name="McKernan K."/>
            <person name="Mendez-Lago M."/>
            <person name="Minx P."/>
            <person name="Mollenhauer M.U."/>
            <person name="Montooth K."/>
            <person name="Mount S.M."/>
            <person name="Mu X."/>
            <person name="Myers E."/>
            <person name="Negre B."/>
            <person name="Newfeld S."/>
            <person name="Nielsen R."/>
            <person name="Noor M.A."/>
            <person name="O'Grady P."/>
            <person name="Pachter L."/>
            <person name="Papaceit M."/>
            <person name="Parisi M.J."/>
            <person name="Parisi M."/>
            <person name="Parts L."/>
            <person name="Pedersen J.S."/>
            <person name="Pesole G."/>
            <person name="Phillippy A.M."/>
            <person name="Ponting C.P."/>
            <person name="Pop M."/>
            <person name="Porcelli D."/>
            <person name="Powell J.R."/>
            <person name="Prohaska S."/>
            <person name="Pruitt K."/>
            <person name="Puig M."/>
            <person name="Quesneville H."/>
            <person name="Ram K.R."/>
            <person name="Rand D."/>
            <person name="Rasmussen M.D."/>
            <person name="Reed L.K."/>
            <person name="Reenan R."/>
            <person name="Reily A."/>
            <person name="Remington K.A."/>
            <person name="Rieger T.T."/>
            <person name="Ritchie M.G."/>
            <person name="Robin C."/>
            <person name="Rogers Y.H."/>
            <person name="Rohde C."/>
            <person name="Rozas J."/>
            <person name="Rubenfield M.J."/>
            <person name="Ruiz A."/>
            <person name="Russo S."/>
            <person name="Salzberg S.L."/>
            <person name="Sanchez-Gracia A."/>
            <person name="Saranga D.J."/>
            <person name="Sato H."/>
            <person name="Schaeffer S.W."/>
            <person name="Schatz M.C."/>
            <person name="Schlenke T."/>
            <person name="Schwartz R."/>
            <person name="Segarra C."/>
            <person name="Singh R.S."/>
            <person name="Sirot L."/>
            <person name="Sirota M."/>
            <person name="Sisneros N.B."/>
            <person name="Smith C.D."/>
            <person name="Smith T.F."/>
            <person name="Spieth J."/>
            <person name="Stage D.E."/>
            <person name="Stark A."/>
            <person name="Stephan W."/>
            <person name="Strausberg R.L."/>
            <person name="Strempel S."/>
            <person name="Sturgill D."/>
            <person name="Sutton G."/>
            <person name="Sutton G.G."/>
            <person name="Tao W."/>
            <person name="Teichmann S."/>
            <person name="Tobari Y.N."/>
            <person name="Tomimura Y."/>
            <person name="Tsolas J.M."/>
            <person name="Valente V.L."/>
            <person name="Venter E."/>
            <person name="Venter J.C."/>
            <person name="Vicario S."/>
            <person name="Vieira F.G."/>
            <person name="Vilella A.J."/>
            <person name="Villasante A."/>
            <person name="Walenz B."/>
            <person name="Wang J."/>
            <person name="Wasserman M."/>
            <person name="Watts T."/>
            <person name="Wilson D."/>
            <person name="Wilson R.K."/>
            <person name="Wing R.A."/>
            <person name="Wolfner M.F."/>
            <person name="Wong A."/>
            <person name="Wong G.K."/>
            <person name="Wu C.I."/>
            <person name="Wu G."/>
            <person name="Yamamoto D."/>
            <person name="Yang H.P."/>
            <person name="Yang S.P."/>
            <person name="Yorke J.A."/>
            <person name="Yoshida K."/>
            <person name="Zdobnov E."/>
            <person name="Zhang P."/>
            <person name="Zhang Y."/>
            <person name="Zimin A.V."/>
            <person name="Baldwin J."/>
            <person name="Abdouelleil A."/>
            <person name="Abdulkadir J."/>
            <person name="Abebe A."/>
            <person name="Abera B."/>
            <person name="Abreu J."/>
            <person name="Acer S.C."/>
            <person name="Aftuck L."/>
            <person name="Alexander A."/>
            <person name="An P."/>
            <person name="Anderson E."/>
            <person name="Anderson S."/>
            <person name="Arachi H."/>
            <person name="Azer M."/>
            <person name="Bachantsang P."/>
            <person name="Barry A."/>
            <person name="Bayul T."/>
            <person name="Berlin A."/>
            <person name="Bessette D."/>
            <person name="Bloom T."/>
            <person name="Blye J."/>
            <person name="Boguslavskiy L."/>
            <person name="Bonnet C."/>
            <person name="Boukhgalter B."/>
            <person name="Bourzgui I."/>
            <person name="Brown A."/>
            <person name="Cahill P."/>
            <person name="Channer S."/>
            <person name="Cheshatsang Y."/>
            <person name="Chuda L."/>
            <person name="Citroen M."/>
            <person name="Collymore A."/>
            <person name="Cooke P."/>
            <person name="Costello M."/>
            <person name="D'Aco K."/>
            <person name="Daza R."/>
            <person name="De Haan G."/>
            <person name="DeGray S."/>
            <person name="DeMaso C."/>
            <person name="Dhargay N."/>
            <person name="Dooley K."/>
            <person name="Dooley E."/>
            <person name="Doricent M."/>
            <person name="Dorje P."/>
            <person name="Dorjee K."/>
            <person name="Dupes A."/>
            <person name="Elong R."/>
            <person name="Falk J."/>
            <person name="Farina A."/>
            <person name="Faro S."/>
            <person name="Ferguson D."/>
            <person name="Fisher S."/>
            <person name="Foley C.D."/>
            <person name="Franke A."/>
            <person name="Friedrich D."/>
            <person name="Gadbois L."/>
            <person name="Gearin G."/>
            <person name="Gearin C.R."/>
            <person name="Giannoukos G."/>
            <person name="Goode T."/>
            <person name="Graham J."/>
            <person name="Grandbois E."/>
            <person name="Grewal S."/>
            <person name="Gyaltsen K."/>
            <person name="Hafez N."/>
            <person name="Hagos B."/>
            <person name="Hall J."/>
            <person name="Henson C."/>
            <person name="Hollinger A."/>
            <person name="Honan T."/>
            <person name="Huard M.D."/>
            <person name="Hughes L."/>
            <person name="Hurhula B."/>
            <person name="Husby M.E."/>
            <person name="Kamat A."/>
            <person name="Kanga B."/>
            <person name="Kashin S."/>
            <person name="Khazanovich D."/>
            <person name="Kisner P."/>
            <person name="Lance K."/>
            <person name="Lara M."/>
            <person name="Lee W."/>
            <person name="Lennon N."/>
            <person name="Letendre F."/>
            <person name="LeVine R."/>
            <person name="Lipovsky A."/>
            <person name="Liu X."/>
            <person name="Liu J."/>
            <person name="Liu S."/>
            <person name="Lokyitsang T."/>
            <person name="Lokyitsang Y."/>
            <person name="Lubonja R."/>
            <person name="Lui A."/>
            <person name="MacDonald P."/>
            <person name="Magnisalis V."/>
            <person name="Maru K."/>
            <person name="Matthews C."/>
            <person name="McCusker W."/>
            <person name="McDonough S."/>
            <person name="Mehta T."/>
            <person name="Meldrim J."/>
            <person name="Meneus L."/>
            <person name="Mihai O."/>
            <person name="Mihalev A."/>
            <person name="Mihova T."/>
            <person name="Mittelman R."/>
            <person name="Mlenga V."/>
            <person name="Montmayeur A."/>
            <person name="Mulrain L."/>
            <person name="Navidi A."/>
            <person name="Naylor J."/>
            <person name="Negash T."/>
            <person name="Nguyen T."/>
            <person name="Nguyen N."/>
            <person name="Nicol R."/>
            <person name="Norbu C."/>
            <person name="Norbu N."/>
            <person name="Novod N."/>
            <person name="O'Neill B."/>
            <person name="Osman S."/>
            <person name="Markiewicz E."/>
            <person name="Oyono O.L."/>
            <person name="Patti C."/>
            <person name="Phunkhang P."/>
            <person name="Pierre F."/>
            <person name="Priest M."/>
            <person name="Raghuraman S."/>
            <person name="Rege F."/>
            <person name="Reyes R."/>
            <person name="Rise C."/>
            <person name="Rogov P."/>
            <person name="Ross K."/>
            <person name="Ryan E."/>
            <person name="Settipalli S."/>
            <person name="Shea T."/>
            <person name="Sherpa N."/>
            <person name="Shi L."/>
            <person name="Shih D."/>
            <person name="Sparrow T."/>
            <person name="Spaulding J."/>
            <person name="Stalker J."/>
            <person name="Stange-Thomann N."/>
            <person name="Stavropoulos S."/>
            <person name="Stone C."/>
            <person name="Strader C."/>
            <person name="Tesfaye S."/>
            <person name="Thomson T."/>
            <person name="Thoulutsang Y."/>
            <person name="Thoulutsang D."/>
            <person name="Topham K."/>
            <person name="Topping I."/>
            <person name="Tsamla T."/>
            <person name="Vassiliev H."/>
            <person name="Vo A."/>
            <person name="Wangchuk T."/>
            <person name="Wangdi T."/>
            <person name="Weiand M."/>
            <person name="Wilkinson J."/>
            <person name="Wilson A."/>
            <person name="Yadav S."/>
            <person name="Young G."/>
            <person name="Yu Q."/>
            <person name="Zembek L."/>
            <person name="Zhong D."/>
            <person name="Zimmer A."/>
            <person name="Zwirko Z."/>
            <person name="Jaffe D.B."/>
            <person name="Alvarez P."/>
            <person name="Brockman W."/>
            <person name="Butler J."/>
            <person name="Chin C."/>
            <person name="Gnerre S."/>
            <person name="Grabherr M."/>
            <person name="Kleber M."/>
            <person name="Mauceli E."/>
            <person name="MacCallum I."/>
        </authorList>
    </citation>
    <scope>NUCLEOTIDE SEQUENCE [LARGE SCALE GENOMIC DNA]</scope>
    <source>
        <strain evidence="4">Tucson 14030-0811.24</strain>
    </source>
</reference>